<dbReference type="Ensembl" id="ENSGMOT00000001026.2">
    <property type="protein sequence ID" value="ENSGMOP00000000990.1"/>
    <property type="gene ID" value="ENSGMOG00000000967.2"/>
</dbReference>
<dbReference type="Gene3D" id="3.40.250.10">
    <property type="entry name" value="Rhodanese-like domain"/>
    <property type="match status" value="1"/>
</dbReference>
<feature type="domain" description="Tyrosine-protein phosphatase" evidence="5">
    <location>
        <begin position="174"/>
        <end position="315"/>
    </location>
</feature>
<dbReference type="GO" id="GO:0005737">
    <property type="term" value="C:cytoplasm"/>
    <property type="evidence" value="ECO:0007669"/>
    <property type="project" value="TreeGrafter"/>
</dbReference>
<reference evidence="8" key="1">
    <citation type="submission" date="2025-08" db="UniProtKB">
        <authorList>
            <consortium name="Ensembl"/>
        </authorList>
    </citation>
    <scope>IDENTIFICATION</scope>
</reference>
<dbReference type="PROSITE" id="PS50056">
    <property type="entry name" value="TYR_PHOSPHATASE_2"/>
    <property type="match status" value="1"/>
</dbReference>
<dbReference type="InterPro" id="IPR000387">
    <property type="entry name" value="Tyr_Pase_dom"/>
</dbReference>
<evidence type="ECO:0000256" key="2">
    <source>
        <dbReference type="ARBA" id="ARBA00022801"/>
    </source>
</evidence>
<dbReference type="PROSITE" id="PS50054">
    <property type="entry name" value="TYR_PHOSPHATASE_DUAL"/>
    <property type="match status" value="1"/>
</dbReference>
<keyword evidence="2" id="KW-0378">Hydrolase</keyword>
<feature type="region of interest" description="Disordered" evidence="4">
    <location>
        <begin position="148"/>
        <end position="172"/>
    </location>
</feature>
<proteinExistence type="inferred from homology"/>
<evidence type="ECO:0000256" key="4">
    <source>
        <dbReference type="SAM" id="MobiDB-lite"/>
    </source>
</evidence>
<dbReference type="Proteomes" id="UP000694546">
    <property type="component" value="Chromosome 6"/>
</dbReference>
<evidence type="ECO:0000313" key="9">
    <source>
        <dbReference type="Proteomes" id="UP000694546"/>
    </source>
</evidence>
<dbReference type="GO" id="GO:0001706">
    <property type="term" value="P:endoderm formation"/>
    <property type="evidence" value="ECO:0007669"/>
    <property type="project" value="TreeGrafter"/>
</dbReference>
<dbReference type="Gene3D" id="3.90.190.10">
    <property type="entry name" value="Protein tyrosine phosphatase superfamily"/>
    <property type="match status" value="1"/>
</dbReference>
<dbReference type="CDD" id="cd01446">
    <property type="entry name" value="DSP_MapKP"/>
    <property type="match status" value="1"/>
</dbReference>
<keyword evidence="9" id="KW-1185">Reference proteome</keyword>
<dbReference type="PROSITE" id="PS50206">
    <property type="entry name" value="RHODANESE_3"/>
    <property type="match status" value="1"/>
</dbReference>
<evidence type="ECO:0000259" key="7">
    <source>
        <dbReference type="PROSITE" id="PS50206"/>
    </source>
</evidence>
<dbReference type="InterPro" id="IPR001763">
    <property type="entry name" value="Rhodanese-like_dom"/>
</dbReference>
<dbReference type="Pfam" id="PF00581">
    <property type="entry name" value="Rhodanese"/>
    <property type="match status" value="1"/>
</dbReference>
<feature type="domain" description="Rhodanese" evidence="7">
    <location>
        <begin position="26"/>
        <end position="146"/>
    </location>
</feature>
<dbReference type="Pfam" id="PF00782">
    <property type="entry name" value="DSPc"/>
    <property type="match status" value="1"/>
</dbReference>
<dbReference type="GO" id="GO:0046329">
    <property type="term" value="P:negative regulation of JNK cascade"/>
    <property type="evidence" value="ECO:0007669"/>
    <property type="project" value="Ensembl"/>
</dbReference>
<dbReference type="InterPro" id="IPR029021">
    <property type="entry name" value="Prot-tyrosine_phosphatase-like"/>
</dbReference>
<reference evidence="8" key="2">
    <citation type="submission" date="2025-09" db="UniProtKB">
        <authorList>
            <consortium name="Ensembl"/>
        </authorList>
    </citation>
    <scope>IDENTIFICATION</scope>
</reference>
<accession>A0A8C4YWW1</accession>
<dbReference type="PANTHER" id="PTHR10159">
    <property type="entry name" value="DUAL SPECIFICITY PROTEIN PHOSPHATASE"/>
    <property type="match status" value="1"/>
</dbReference>
<gene>
    <name evidence="8" type="primary">DUSP2</name>
    <name evidence="8" type="synonym">dusp2</name>
</gene>
<dbReference type="InterPro" id="IPR020422">
    <property type="entry name" value="TYR_PHOSPHATASE_DUAL_dom"/>
</dbReference>
<dbReference type="InterPro" id="IPR008343">
    <property type="entry name" value="MKP"/>
</dbReference>
<dbReference type="GO" id="GO:0031103">
    <property type="term" value="P:axon regeneration"/>
    <property type="evidence" value="ECO:0007669"/>
    <property type="project" value="Ensembl"/>
</dbReference>
<evidence type="ECO:0000313" key="8">
    <source>
        <dbReference type="Ensembl" id="ENSGMOP00000000990.1"/>
    </source>
</evidence>
<dbReference type="AlphaFoldDB" id="A0A8C4YWW1"/>
<dbReference type="SUPFAM" id="SSF52799">
    <property type="entry name" value="(Phosphotyrosine protein) phosphatases II"/>
    <property type="match status" value="1"/>
</dbReference>
<dbReference type="InterPro" id="IPR000340">
    <property type="entry name" value="Dual-sp_phosphatase_cat-dom"/>
</dbReference>
<dbReference type="SUPFAM" id="SSF52821">
    <property type="entry name" value="Rhodanese/Cell cycle control phosphatase"/>
    <property type="match status" value="1"/>
</dbReference>
<feature type="domain" description="Tyrosine specific protein phosphatases" evidence="6">
    <location>
        <begin position="228"/>
        <end position="293"/>
    </location>
</feature>
<dbReference type="SMART" id="SM00195">
    <property type="entry name" value="DSPc"/>
    <property type="match status" value="1"/>
</dbReference>
<dbReference type="GeneTree" id="ENSGT00940000161605"/>
<protein>
    <submittedName>
        <fullName evidence="8">Dual specificity phosphatase 2</fullName>
    </submittedName>
</protein>
<evidence type="ECO:0000256" key="3">
    <source>
        <dbReference type="ARBA" id="ARBA00022912"/>
    </source>
</evidence>
<comment type="similarity">
    <text evidence="1">Belongs to the protein-tyrosine phosphatase family. Non-receptor class dual specificity subfamily.</text>
</comment>
<dbReference type="OMA" id="EARPVHW"/>
<dbReference type="InterPro" id="IPR016130">
    <property type="entry name" value="Tyr_Pase_AS"/>
</dbReference>
<dbReference type="SMART" id="SM00450">
    <property type="entry name" value="RHOD"/>
    <property type="match status" value="1"/>
</dbReference>
<evidence type="ECO:0000256" key="1">
    <source>
        <dbReference type="ARBA" id="ARBA00008601"/>
    </source>
</evidence>
<dbReference type="PANTHER" id="PTHR10159:SF109">
    <property type="entry name" value="DUAL SPECIFICITY PROTEIN PHOSPHATASE 2"/>
    <property type="match status" value="1"/>
</dbReference>
<dbReference type="GO" id="GO:0017017">
    <property type="term" value="F:MAP kinase tyrosine/serine/threonine phosphatase activity"/>
    <property type="evidence" value="ECO:0007669"/>
    <property type="project" value="InterPro"/>
</dbReference>
<sequence length="317" mass="35118">MISNNEPWEITGNELLPILRSSEQFSSEGCMVLDCRPFLAFSKAHIRQSSNVHWNSLLRRRSKSSVVCLEWLIADKTLVGKLRRGEFSPVVVVDDNSHLMAQLKHESLANMLLSALRAEVPRSSVQICFLKGGFATFVEAYPELCSTSPGSGPPAADSEPTAPERKTPSYDQEGPVELLPFLFLGSALHSSRREALVAAGITAVLNVSSTCPSLYEGELRYLRLNVEDSLLTDIRACFSQAIAFIDSVKEQGGRVLVHCQAGISRSATICLAYLMHARQVRLQEAYDFVQQRRRVISPNLAFMGQLLQFETDVLCRG</sequence>
<evidence type="ECO:0000259" key="5">
    <source>
        <dbReference type="PROSITE" id="PS50054"/>
    </source>
</evidence>
<organism evidence="8 9">
    <name type="scientific">Gadus morhua</name>
    <name type="common">Atlantic cod</name>
    <dbReference type="NCBI Taxonomy" id="8049"/>
    <lineage>
        <taxon>Eukaryota</taxon>
        <taxon>Metazoa</taxon>
        <taxon>Chordata</taxon>
        <taxon>Craniata</taxon>
        <taxon>Vertebrata</taxon>
        <taxon>Euteleostomi</taxon>
        <taxon>Actinopterygii</taxon>
        <taxon>Neopterygii</taxon>
        <taxon>Teleostei</taxon>
        <taxon>Neoteleostei</taxon>
        <taxon>Acanthomorphata</taxon>
        <taxon>Zeiogadaria</taxon>
        <taxon>Gadariae</taxon>
        <taxon>Gadiformes</taxon>
        <taxon>Gadoidei</taxon>
        <taxon>Gadidae</taxon>
        <taxon>Gadus</taxon>
    </lineage>
</organism>
<dbReference type="GO" id="GO:0005634">
    <property type="term" value="C:nucleus"/>
    <property type="evidence" value="ECO:0007669"/>
    <property type="project" value="TreeGrafter"/>
</dbReference>
<name>A0A8C4YWW1_GADMO</name>
<dbReference type="PRINTS" id="PR01764">
    <property type="entry name" value="MAPKPHPHTASE"/>
</dbReference>
<evidence type="ECO:0000259" key="6">
    <source>
        <dbReference type="PROSITE" id="PS50056"/>
    </source>
</evidence>
<keyword evidence="3" id="KW-0904">Protein phosphatase</keyword>
<dbReference type="PROSITE" id="PS00383">
    <property type="entry name" value="TYR_PHOSPHATASE_1"/>
    <property type="match status" value="1"/>
</dbReference>
<dbReference type="InterPro" id="IPR036873">
    <property type="entry name" value="Rhodanese-like_dom_sf"/>
</dbReference>